<accession>A0AAV3NWM0</accession>
<sequence length="96" mass="11679">MDELRDKALYQMQRYKQLMARFYNRRVRIRQFKEGDLVLRLFKASKAKKQDKLNPKSEGPYRVRRVVGPGTYELEELSGKTIKHTWLEIYLKTYYT</sequence>
<evidence type="ECO:0000313" key="1">
    <source>
        <dbReference type="EMBL" id="GAA0142128.1"/>
    </source>
</evidence>
<keyword evidence="2" id="KW-1185">Reference proteome</keyword>
<gene>
    <name evidence="1" type="ORF">LIER_35523</name>
</gene>
<reference evidence="1 2" key="1">
    <citation type="submission" date="2024-01" db="EMBL/GenBank/DDBJ databases">
        <title>The complete chloroplast genome sequence of Lithospermum erythrorhizon: insights into the phylogenetic relationship among Boraginaceae species and the maternal lineages of purple gromwells.</title>
        <authorList>
            <person name="Okada T."/>
            <person name="Watanabe K."/>
        </authorList>
    </citation>
    <scope>NUCLEOTIDE SEQUENCE [LARGE SCALE GENOMIC DNA]</scope>
</reference>
<dbReference type="Proteomes" id="UP001454036">
    <property type="component" value="Unassembled WGS sequence"/>
</dbReference>
<protein>
    <submittedName>
        <fullName evidence="1">Uncharacterized protein</fullName>
    </submittedName>
</protein>
<dbReference type="EMBL" id="BAABME010015621">
    <property type="protein sequence ID" value="GAA0142128.1"/>
    <property type="molecule type" value="Genomic_DNA"/>
</dbReference>
<proteinExistence type="predicted"/>
<evidence type="ECO:0000313" key="2">
    <source>
        <dbReference type="Proteomes" id="UP001454036"/>
    </source>
</evidence>
<comment type="caution">
    <text evidence="1">The sequence shown here is derived from an EMBL/GenBank/DDBJ whole genome shotgun (WGS) entry which is preliminary data.</text>
</comment>
<dbReference type="AlphaFoldDB" id="A0AAV3NWM0"/>
<name>A0AAV3NWM0_LITER</name>
<organism evidence="1 2">
    <name type="scientific">Lithospermum erythrorhizon</name>
    <name type="common">Purple gromwell</name>
    <name type="synonym">Lithospermum officinale var. erythrorhizon</name>
    <dbReference type="NCBI Taxonomy" id="34254"/>
    <lineage>
        <taxon>Eukaryota</taxon>
        <taxon>Viridiplantae</taxon>
        <taxon>Streptophyta</taxon>
        <taxon>Embryophyta</taxon>
        <taxon>Tracheophyta</taxon>
        <taxon>Spermatophyta</taxon>
        <taxon>Magnoliopsida</taxon>
        <taxon>eudicotyledons</taxon>
        <taxon>Gunneridae</taxon>
        <taxon>Pentapetalae</taxon>
        <taxon>asterids</taxon>
        <taxon>lamiids</taxon>
        <taxon>Boraginales</taxon>
        <taxon>Boraginaceae</taxon>
        <taxon>Boraginoideae</taxon>
        <taxon>Lithospermeae</taxon>
        <taxon>Lithospermum</taxon>
    </lineage>
</organism>